<dbReference type="InterPro" id="IPR010982">
    <property type="entry name" value="Lambda_DNA-bd_dom_sf"/>
</dbReference>
<dbReference type="Pfam" id="PF01381">
    <property type="entry name" value="HTH_3"/>
    <property type="match status" value="1"/>
</dbReference>
<evidence type="ECO:0000313" key="4">
    <source>
        <dbReference type="Proteomes" id="UP001060164"/>
    </source>
</evidence>
<organism evidence="3 4">
    <name type="scientific">Ruminococcus gauvreauii</name>
    <dbReference type="NCBI Taxonomy" id="438033"/>
    <lineage>
        <taxon>Bacteria</taxon>
        <taxon>Bacillati</taxon>
        <taxon>Bacillota</taxon>
        <taxon>Clostridia</taxon>
        <taxon>Eubacteriales</taxon>
        <taxon>Oscillospiraceae</taxon>
        <taxon>Ruminococcus</taxon>
    </lineage>
</organism>
<dbReference type="PANTHER" id="PTHR46558">
    <property type="entry name" value="TRACRIPTIONAL REGULATORY PROTEIN-RELATED-RELATED"/>
    <property type="match status" value="1"/>
</dbReference>
<accession>A0ABY5VGI6</accession>
<protein>
    <submittedName>
        <fullName evidence="3">Helix-turn-helix domain-containing protein</fullName>
    </submittedName>
</protein>
<evidence type="ECO:0000259" key="2">
    <source>
        <dbReference type="PROSITE" id="PS50943"/>
    </source>
</evidence>
<dbReference type="SUPFAM" id="SSF47413">
    <property type="entry name" value="lambda repressor-like DNA-binding domains"/>
    <property type="match status" value="1"/>
</dbReference>
<evidence type="ECO:0000256" key="1">
    <source>
        <dbReference type="ARBA" id="ARBA00023125"/>
    </source>
</evidence>
<name>A0ABY5VGI6_9FIRM</name>
<proteinExistence type="predicted"/>
<feature type="domain" description="HTH cro/C1-type" evidence="2">
    <location>
        <begin position="10"/>
        <end position="64"/>
    </location>
</feature>
<dbReference type="InterPro" id="IPR001387">
    <property type="entry name" value="Cro/C1-type_HTH"/>
</dbReference>
<dbReference type="CDD" id="cd00093">
    <property type="entry name" value="HTH_XRE"/>
    <property type="match status" value="1"/>
</dbReference>
<sequence length="368" mass="42352">MKGINIGKILIEKRREKGITQEELAAYAGVSKAAVSKWETGVSYPDIALLPQLAAYFNISIDTLMGYEPQMTKDDIRKLYHRLAADFAHRPFQEVMEECETLIRKFYSCEALLLQMAVLLLNHAQMAPDARPVLERAVELCKRTRELCTDVWSAKEASQVEANAYLLMQEPHKIMELFGEKLQPMTQESELLAIACQAAGNRIEANRIMQVCIYQHMLFLLGDSICYISDNMQDTQKTEETIQRSLRVCSVYEVDTLHSNTALSLYMVCALYYCRVENKDEAVKMLERYVHVCCELDFPMRLCKDSYFDLIEPWLNELELGLDAPLNTDVIKETLIQGLTENPELKILKDDARYKRLVLQLKQKLEVK</sequence>
<reference evidence="3" key="1">
    <citation type="journal article" date="2022" name="Cell">
        <title>Design, construction, and in vivo augmentation of a complex gut microbiome.</title>
        <authorList>
            <person name="Cheng A.G."/>
            <person name="Ho P.Y."/>
            <person name="Aranda-Diaz A."/>
            <person name="Jain S."/>
            <person name="Yu F.B."/>
            <person name="Meng X."/>
            <person name="Wang M."/>
            <person name="Iakiviak M."/>
            <person name="Nagashima K."/>
            <person name="Zhao A."/>
            <person name="Murugkar P."/>
            <person name="Patil A."/>
            <person name="Atabakhsh K."/>
            <person name="Weakley A."/>
            <person name="Yan J."/>
            <person name="Brumbaugh A.R."/>
            <person name="Higginbottom S."/>
            <person name="Dimas A."/>
            <person name="Shiver A.L."/>
            <person name="Deutschbauer A."/>
            <person name="Neff N."/>
            <person name="Sonnenburg J.L."/>
            <person name="Huang K.C."/>
            <person name="Fischbach M.A."/>
        </authorList>
    </citation>
    <scope>NUCLEOTIDE SEQUENCE</scope>
    <source>
        <strain evidence="3">DSM 19829</strain>
    </source>
</reference>
<dbReference type="SMART" id="SM00530">
    <property type="entry name" value="HTH_XRE"/>
    <property type="match status" value="1"/>
</dbReference>
<dbReference type="PANTHER" id="PTHR46558:SF11">
    <property type="entry name" value="HTH-TYPE TRANSCRIPTIONAL REGULATOR XRE"/>
    <property type="match status" value="1"/>
</dbReference>
<gene>
    <name evidence="3" type="ORF">NQ502_18265</name>
</gene>
<dbReference type="Proteomes" id="UP001060164">
    <property type="component" value="Chromosome"/>
</dbReference>
<dbReference type="RefSeq" id="WP_028529847.1">
    <property type="nucleotide sequence ID" value="NZ_CABLBR010000035.1"/>
</dbReference>
<evidence type="ECO:0000313" key="3">
    <source>
        <dbReference type="EMBL" id="UWP59281.1"/>
    </source>
</evidence>
<dbReference type="EMBL" id="CP102290">
    <property type="protein sequence ID" value="UWP59281.1"/>
    <property type="molecule type" value="Genomic_DNA"/>
</dbReference>
<dbReference type="Gene3D" id="1.10.260.40">
    <property type="entry name" value="lambda repressor-like DNA-binding domains"/>
    <property type="match status" value="1"/>
</dbReference>
<dbReference type="PROSITE" id="PS50943">
    <property type="entry name" value="HTH_CROC1"/>
    <property type="match status" value="1"/>
</dbReference>
<keyword evidence="1" id="KW-0238">DNA-binding</keyword>
<keyword evidence="4" id="KW-1185">Reference proteome</keyword>